<dbReference type="eggNOG" id="ENOG5033817">
    <property type="taxonomic scope" value="Bacteria"/>
</dbReference>
<dbReference type="EMBL" id="CP000087">
    <property type="protein sequence ID" value="ABE04711.1"/>
    <property type="molecule type" value="Genomic_DNA"/>
</dbReference>
<dbReference type="AlphaFoldDB" id="Q1RIV3"/>
<name>Q1RIV3_RICBR</name>
<dbReference type="OrthoDB" id="21066at2"/>
<gene>
    <name evidence="2" type="ordered locus">RBE_0630</name>
</gene>
<feature type="domain" description="Swiss Army Knife 2H phosphoesterase" evidence="1">
    <location>
        <begin position="37"/>
        <end position="150"/>
    </location>
</feature>
<evidence type="ECO:0000313" key="2">
    <source>
        <dbReference type="EMBL" id="ABE04711.1"/>
    </source>
</evidence>
<dbReference type="Proteomes" id="UP000001951">
    <property type="component" value="Chromosome"/>
</dbReference>
<accession>Q1RIV3</accession>
<dbReference type="InterPro" id="IPR054498">
    <property type="entry name" value="2H-SAK"/>
</dbReference>
<evidence type="ECO:0000259" key="1">
    <source>
        <dbReference type="Pfam" id="PF22547"/>
    </source>
</evidence>
<proteinExistence type="predicted"/>
<dbReference type="HOGENOM" id="CLU_1710976_0_0_5"/>
<protein>
    <recommendedName>
        <fullName evidence="1">Swiss Army Knife 2H phosphoesterase domain-containing protein</fullName>
    </recommendedName>
</protein>
<dbReference type="RefSeq" id="WP_011477299.1">
    <property type="nucleotide sequence ID" value="NC_007940.1"/>
</dbReference>
<organism evidence="2 3">
    <name type="scientific">Rickettsia bellii (strain RML369-C)</name>
    <dbReference type="NCBI Taxonomy" id="336407"/>
    <lineage>
        <taxon>Bacteria</taxon>
        <taxon>Pseudomonadati</taxon>
        <taxon>Pseudomonadota</taxon>
        <taxon>Alphaproteobacteria</taxon>
        <taxon>Rickettsiales</taxon>
        <taxon>Rickettsiaceae</taxon>
        <taxon>Rickettsieae</taxon>
        <taxon>Rickettsia</taxon>
        <taxon>belli group</taxon>
    </lineage>
</organism>
<dbReference type="KEGG" id="rbe:RBE_0630"/>
<reference evidence="2 3" key="1">
    <citation type="journal article" date="2006" name="PLoS Genet.">
        <title>Genome sequence of Rickettsia bellii illuminates the role of amoebae in gene exchanges between intracellular pathogens.</title>
        <authorList>
            <person name="Ogata H."/>
            <person name="La Scola B."/>
            <person name="Audic S."/>
            <person name="Renesto P."/>
            <person name="Blanc G."/>
            <person name="Robert C."/>
            <person name="Fournier P.-E."/>
            <person name="Claverie J.-M."/>
            <person name="Raoult D."/>
        </authorList>
    </citation>
    <scope>NUCLEOTIDE SEQUENCE [LARGE SCALE GENOMIC DNA]</scope>
    <source>
        <strain evidence="2 3">RML369-C</strain>
    </source>
</reference>
<evidence type="ECO:0000313" key="3">
    <source>
        <dbReference type="Proteomes" id="UP000001951"/>
    </source>
</evidence>
<sequence length="153" mass="17959">MHKNELIFQKLDNPELIKVAKTLKNEGVVLQEKNYTYLKISDDFIHKLYPLIVEHEYLQKPNYFSEQCNIGAHITITYPNEQTVINNQDINVIHSFEIEELAKTQIENKQYYVLKVSSPSLISLRKKYQLPPQLNFKGYKVSLHITIAIKQLI</sequence>
<dbReference type="Pfam" id="PF22547">
    <property type="entry name" value="2H-SAK"/>
    <property type="match status" value="1"/>
</dbReference>